<comment type="caution">
    <text evidence="7">The sequence shown here is derived from an EMBL/GenBank/DDBJ whole genome shotgun (WGS) entry which is preliminary data.</text>
</comment>
<sequence>MAALAAAVLALGACGTDSVPTPGPAKIDVDTPQLRQLKQEAGVEACRPGDGEPVDGGLPDVTLPCFGGGRDVALSSLRGPLVVNLWASWCGPCRKEMPVLEEFHRRYGDRVGVVGVDFEDPQTLSAMDLVRTSGVTYPLLADPQGELQGNAPFPARMGLPLFAFVDEDGTVELAAGGVDSVDEMVALVDEHLGVDL</sequence>
<dbReference type="InterPro" id="IPR050553">
    <property type="entry name" value="Thioredoxin_ResA/DsbE_sf"/>
</dbReference>
<evidence type="ECO:0000259" key="6">
    <source>
        <dbReference type="PROSITE" id="PS51352"/>
    </source>
</evidence>
<gene>
    <name evidence="7" type="ORF">GCM10009844_08370</name>
</gene>
<keyword evidence="3" id="KW-0735">Signal-anchor</keyword>
<keyword evidence="2" id="KW-0201">Cytochrome c-type biogenesis</keyword>
<dbReference type="Pfam" id="PF00578">
    <property type="entry name" value="AhpC-TSA"/>
    <property type="match status" value="1"/>
</dbReference>
<reference evidence="7 8" key="1">
    <citation type="journal article" date="2019" name="Int. J. Syst. Evol. Microbiol.">
        <title>The Global Catalogue of Microorganisms (GCM) 10K type strain sequencing project: providing services to taxonomists for standard genome sequencing and annotation.</title>
        <authorList>
            <consortium name="The Broad Institute Genomics Platform"/>
            <consortium name="The Broad Institute Genome Sequencing Center for Infectious Disease"/>
            <person name="Wu L."/>
            <person name="Ma J."/>
        </authorList>
    </citation>
    <scope>NUCLEOTIDE SEQUENCE [LARGE SCALE GENOMIC DNA]</scope>
    <source>
        <strain evidence="7 8">JCM 16022</strain>
    </source>
</reference>
<dbReference type="CDD" id="cd02966">
    <property type="entry name" value="TlpA_like_family"/>
    <property type="match status" value="1"/>
</dbReference>
<evidence type="ECO:0000256" key="3">
    <source>
        <dbReference type="ARBA" id="ARBA00022968"/>
    </source>
</evidence>
<protein>
    <recommendedName>
        <fullName evidence="6">Thioredoxin domain-containing protein</fullName>
    </recommendedName>
</protein>
<dbReference type="InterPro" id="IPR013766">
    <property type="entry name" value="Thioredoxin_domain"/>
</dbReference>
<keyword evidence="4" id="KW-1015">Disulfide bond</keyword>
<keyword evidence="3" id="KW-0812">Transmembrane</keyword>
<dbReference type="PROSITE" id="PS51352">
    <property type="entry name" value="THIOREDOXIN_2"/>
    <property type="match status" value="1"/>
</dbReference>
<accession>A0ABN2ZB62</accession>
<comment type="subcellular location">
    <subcellularLocation>
        <location evidence="1">Cell envelope</location>
    </subcellularLocation>
</comment>
<dbReference type="Gene3D" id="3.40.30.10">
    <property type="entry name" value="Glutaredoxin"/>
    <property type="match status" value="1"/>
</dbReference>
<evidence type="ECO:0000256" key="4">
    <source>
        <dbReference type="ARBA" id="ARBA00023157"/>
    </source>
</evidence>
<dbReference type="SUPFAM" id="SSF52833">
    <property type="entry name" value="Thioredoxin-like"/>
    <property type="match status" value="1"/>
</dbReference>
<proteinExistence type="predicted"/>
<keyword evidence="5" id="KW-0676">Redox-active center</keyword>
<evidence type="ECO:0000313" key="7">
    <source>
        <dbReference type="EMBL" id="GAA2139531.1"/>
    </source>
</evidence>
<dbReference type="PANTHER" id="PTHR42852">
    <property type="entry name" value="THIOL:DISULFIDE INTERCHANGE PROTEIN DSBE"/>
    <property type="match status" value="1"/>
</dbReference>
<evidence type="ECO:0000256" key="5">
    <source>
        <dbReference type="ARBA" id="ARBA00023284"/>
    </source>
</evidence>
<dbReference type="PROSITE" id="PS00194">
    <property type="entry name" value="THIOREDOXIN_1"/>
    <property type="match status" value="1"/>
</dbReference>
<dbReference type="Proteomes" id="UP001501771">
    <property type="component" value="Unassembled WGS sequence"/>
</dbReference>
<evidence type="ECO:0000313" key="8">
    <source>
        <dbReference type="Proteomes" id="UP001501771"/>
    </source>
</evidence>
<organism evidence="7 8">
    <name type="scientific">Nocardioides koreensis</name>
    <dbReference type="NCBI Taxonomy" id="433651"/>
    <lineage>
        <taxon>Bacteria</taxon>
        <taxon>Bacillati</taxon>
        <taxon>Actinomycetota</taxon>
        <taxon>Actinomycetes</taxon>
        <taxon>Propionibacteriales</taxon>
        <taxon>Nocardioidaceae</taxon>
        <taxon>Nocardioides</taxon>
    </lineage>
</organism>
<dbReference type="InterPro" id="IPR017937">
    <property type="entry name" value="Thioredoxin_CS"/>
</dbReference>
<dbReference type="EMBL" id="BAAAQR010000002">
    <property type="protein sequence ID" value="GAA2139531.1"/>
    <property type="molecule type" value="Genomic_DNA"/>
</dbReference>
<evidence type="ECO:0000256" key="2">
    <source>
        <dbReference type="ARBA" id="ARBA00022748"/>
    </source>
</evidence>
<keyword evidence="8" id="KW-1185">Reference proteome</keyword>
<evidence type="ECO:0000256" key="1">
    <source>
        <dbReference type="ARBA" id="ARBA00004196"/>
    </source>
</evidence>
<dbReference type="InterPro" id="IPR000866">
    <property type="entry name" value="AhpC/TSA"/>
</dbReference>
<dbReference type="InterPro" id="IPR036249">
    <property type="entry name" value="Thioredoxin-like_sf"/>
</dbReference>
<dbReference type="PANTHER" id="PTHR42852:SF6">
    <property type="entry name" value="THIOL:DISULFIDE INTERCHANGE PROTEIN DSBE"/>
    <property type="match status" value="1"/>
</dbReference>
<feature type="domain" description="Thioredoxin" evidence="6">
    <location>
        <begin position="52"/>
        <end position="193"/>
    </location>
</feature>
<name>A0ABN2ZB62_9ACTN</name>